<comment type="caution">
    <text evidence="1">The sequence shown here is derived from an EMBL/GenBank/DDBJ whole genome shotgun (WGS) entry which is preliminary data.</text>
</comment>
<gene>
    <name evidence="1" type="ORF">SPELUC_LOCUS17266</name>
</gene>
<dbReference type="Proteomes" id="UP000789366">
    <property type="component" value="Unassembled WGS sequence"/>
</dbReference>
<keyword evidence="2" id="KW-1185">Reference proteome</keyword>
<sequence length="81" mass="9857">QNSLSEDRELQWQITFQDNLYTCESPILNEEHLLYNTFFVHELISYNLPIETNYYACTKKDRIQLCYWSRDMDDLSDLPRD</sequence>
<protein>
    <submittedName>
        <fullName evidence="1">16880_t:CDS:1</fullName>
    </submittedName>
</protein>
<accession>A0ACA9RFZ3</accession>
<dbReference type="EMBL" id="CAJVPW010069554">
    <property type="protein sequence ID" value="CAG8791455.1"/>
    <property type="molecule type" value="Genomic_DNA"/>
</dbReference>
<evidence type="ECO:0000313" key="2">
    <source>
        <dbReference type="Proteomes" id="UP000789366"/>
    </source>
</evidence>
<feature type="non-terminal residue" evidence="1">
    <location>
        <position position="1"/>
    </location>
</feature>
<organism evidence="1 2">
    <name type="scientific">Cetraspora pellucida</name>
    <dbReference type="NCBI Taxonomy" id="1433469"/>
    <lineage>
        <taxon>Eukaryota</taxon>
        <taxon>Fungi</taxon>
        <taxon>Fungi incertae sedis</taxon>
        <taxon>Mucoromycota</taxon>
        <taxon>Glomeromycotina</taxon>
        <taxon>Glomeromycetes</taxon>
        <taxon>Diversisporales</taxon>
        <taxon>Gigasporaceae</taxon>
        <taxon>Cetraspora</taxon>
    </lineage>
</organism>
<evidence type="ECO:0000313" key="1">
    <source>
        <dbReference type="EMBL" id="CAG8791455.1"/>
    </source>
</evidence>
<reference evidence="1" key="1">
    <citation type="submission" date="2021-06" db="EMBL/GenBank/DDBJ databases">
        <authorList>
            <person name="Kallberg Y."/>
            <person name="Tangrot J."/>
            <person name="Rosling A."/>
        </authorList>
    </citation>
    <scope>NUCLEOTIDE SEQUENCE</scope>
    <source>
        <strain evidence="1">28 12/20/2015</strain>
    </source>
</reference>
<proteinExistence type="predicted"/>
<name>A0ACA9RFZ3_9GLOM</name>